<keyword evidence="5" id="KW-0539">Nucleus</keyword>
<dbReference type="OMA" id="DTRFVHH"/>
<organism evidence="7 8">
    <name type="scientific">Lingula anatina</name>
    <name type="common">Brachiopod</name>
    <name type="synonym">Lingula unguis</name>
    <dbReference type="NCBI Taxonomy" id="7574"/>
    <lineage>
        <taxon>Eukaryota</taxon>
        <taxon>Metazoa</taxon>
        <taxon>Spiralia</taxon>
        <taxon>Lophotrochozoa</taxon>
        <taxon>Brachiopoda</taxon>
        <taxon>Linguliformea</taxon>
        <taxon>Lingulata</taxon>
        <taxon>Lingulida</taxon>
        <taxon>Linguloidea</taxon>
        <taxon>Lingulidae</taxon>
        <taxon>Lingula</taxon>
    </lineage>
</organism>
<dbReference type="GeneID" id="106152379"/>
<name>A0A1S3H5X3_LINAN</name>
<dbReference type="Proteomes" id="UP000085678">
    <property type="component" value="Unplaced"/>
</dbReference>
<reference evidence="8" key="1">
    <citation type="submission" date="2025-08" db="UniProtKB">
        <authorList>
            <consortium name="RefSeq"/>
        </authorList>
    </citation>
    <scope>IDENTIFICATION</scope>
    <source>
        <tissue evidence="8">Gonads</tissue>
    </source>
</reference>
<dbReference type="SUPFAM" id="SSF49764">
    <property type="entry name" value="HSP20-like chaperones"/>
    <property type="match status" value="1"/>
</dbReference>
<gene>
    <name evidence="8" type="primary">LOC106152379</name>
</gene>
<dbReference type="GO" id="GO:0005737">
    <property type="term" value="C:cytoplasm"/>
    <property type="evidence" value="ECO:0007669"/>
    <property type="project" value="UniProtKB-SubCell"/>
</dbReference>
<dbReference type="OrthoDB" id="428655at2759"/>
<dbReference type="InterPro" id="IPR008978">
    <property type="entry name" value="HSP20-like_chaperone"/>
</dbReference>
<dbReference type="InterPro" id="IPR007052">
    <property type="entry name" value="CS_dom"/>
</dbReference>
<dbReference type="Gene3D" id="2.60.40.790">
    <property type="match status" value="1"/>
</dbReference>
<dbReference type="PANTHER" id="PTHR21664">
    <property type="entry name" value="CHRONIC MYELOGENOUS LEUKEMIA TUMOR ANTIGEN 66"/>
    <property type="match status" value="1"/>
</dbReference>
<proteinExistence type="predicted"/>
<dbReference type="Pfam" id="PF04969">
    <property type="entry name" value="CS"/>
    <property type="match status" value="1"/>
</dbReference>
<dbReference type="AlphaFoldDB" id="A0A1S3H5X3"/>
<feature type="domain" description="CS" evidence="6">
    <location>
        <begin position="282"/>
        <end position="368"/>
    </location>
</feature>
<dbReference type="KEGG" id="lak:106152379"/>
<keyword evidence="4" id="KW-0963">Cytoplasm</keyword>
<dbReference type="PANTHER" id="PTHR21664:SF1">
    <property type="entry name" value="NUDC DOMAIN-CONTAINING PROTEIN 1"/>
    <property type="match status" value="1"/>
</dbReference>
<evidence type="ECO:0000256" key="1">
    <source>
        <dbReference type="ARBA" id="ARBA00004123"/>
    </source>
</evidence>
<keyword evidence="7" id="KW-1185">Reference proteome</keyword>
<evidence type="ECO:0000256" key="5">
    <source>
        <dbReference type="ARBA" id="ARBA00023242"/>
    </source>
</evidence>
<dbReference type="InterPro" id="IPR037895">
    <property type="entry name" value="NUDCD1"/>
</dbReference>
<evidence type="ECO:0000256" key="2">
    <source>
        <dbReference type="ARBA" id="ARBA00004496"/>
    </source>
</evidence>
<comment type="subcellular location">
    <subcellularLocation>
        <location evidence="2">Cytoplasm</location>
    </subcellularLocation>
    <subcellularLocation>
        <location evidence="1">Nucleus</location>
    </subcellularLocation>
</comment>
<protein>
    <recommendedName>
        <fullName evidence="3">NudC domain-containing protein 1</fullName>
    </recommendedName>
</protein>
<accession>A0A1S3H5X3</accession>
<sequence>MADTLTDMKVDRALIDPNFDGYKLSLDAIPVYTSNIEFDLDEVKLTSGQYSLQHLKAFGIHNHLFQDPWATNTVYFVNSRWDIVKFVANNASSLNKGEPVLRLPDADQQRSKSGRHNVSLHFPSPDVLTVADGAGRLYVVRTGDRKLDQEWKVVFRHEIEGQNFQVVHSLLSAEGCHMLEVALLYVEERDMAFEEAQEIKGGDFVSVLEWLTLTFAAETNVWELTRVRRLEGKSAPDFLTLEQHGRGMIVGSEKHFTFVYDSVKPVDKAEVKESARAKGEDKKAPAYTWFQSMEDLTVHFTLPENTNKKDLDAALSHNYIKIRLQSQVLLEGNFQQNIDIEGSAWYIEGRRLELQLCKKDPAMWSAVVSGDDRGEMVVDPATAQEIHQRLEHLTSDTLNADPDRSEKPFNSQQLEECDTFPEETSAMLRFDGDTHQSTHLVDLSSHQWLFNTALHSDQMPAVCLRHDVDGLLWQPKANYEKKECPLLHIGTFNALGYVQASKRDKKFAGCSPDLTFAVLCDCVRHVFVYRQPEATLSPLRNRKTGREVGAVAKQQVISLDSTDPVMGLAISTDKIFVLTAKILHVIKVKET</sequence>
<dbReference type="CDD" id="cd06467">
    <property type="entry name" value="p23_NUDC_like"/>
    <property type="match status" value="1"/>
</dbReference>
<evidence type="ECO:0000256" key="4">
    <source>
        <dbReference type="ARBA" id="ARBA00022490"/>
    </source>
</evidence>
<evidence type="ECO:0000256" key="3">
    <source>
        <dbReference type="ARBA" id="ARBA00018915"/>
    </source>
</evidence>
<dbReference type="STRING" id="7574.A0A1S3H5X3"/>
<dbReference type="InParanoid" id="A0A1S3H5X3"/>
<dbReference type="FunCoup" id="A0A1S3H5X3">
    <property type="interactions" value="2108"/>
</dbReference>
<evidence type="ECO:0000313" key="7">
    <source>
        <dbReference type="Proteomes" id="UP000085678"/>
    </source>
</evidence>
<evidence type="ECO:0000259" key="6">
    <source>
        <dbReference type="PROSITE" id="PS51203"/>
    </source>
</evidence>
<dbReference type="RefSeq" id="XP_013381382.1">
    <property type="nucleotide sequence ID" value="XM_013525928.1"/>
</dbReference>
<dbReference type="GO" id="GO:0005634">
    <property type="term" value="C:nucleus"/>
    <property type="evidence" value="ECO:0007669"/>
    <property type="project" value="UniProtKB-SubCell"/>
</dbReference>
<evidence type="ECO:0000313" key="8">
    <source>
        <dbReference type="RefSeq" id="XP_013381382.1"/>
    </source>
</evidence>
<dbReference type="PROSITE" id="PS51203">
    <property type="entry name" value="CS"/>
    <property type="match status" value="1"/>
</dbReference>